<sequence>MTILGYITIGIIIGWLSRIITKDRGVAMIPSLAFGVLGSLAGMGIVLIIDVAGAAFYAGIGALCILFTVNVFSHETANMISHETAFFRNGGNFGGYRRK</sequence>
<dbReference type="AlphaFoldDB" id="A0A521D459"/>
<keyword evidence="1" id="KW-1133">Transmembrane helix</keyword>
<protein>
    <submittedName>
        <fullName evidence="2">Uncharacterized protein</fullName>
    </submittedName>
</protein>
<evidence type="ECO:0000256" key="1">
    <source>
        <dbReference type="SAM" id="Phobius"/>
    </source>
</evidence>
<dbReference type="Proteomes" id="UP000317557">
    <property type="component" value="Unassembled WGS sequence"/>
</dbReference>
<keyword evidence="1" id="KW-0812">Transmembrane</keyword>
<proteinExistence type="predicted"/>
<gene>
    <name evidence="2" type="ORF">SAMN06265219_10792</name>
</gene>
<feature type="transmembrane region" description="Helical" evidence="1">
    <location>
        <begin position="26"/>
        <end position="49"/>
    </location>
</feature>
<evidence type="ECO:0000313" key="2">
    <source>
        <dbReference type="EMBL" id="SMO66483.1"/>
    </source>
</evidence>
<accession>A0A521D459</accession>
<feature type="transmembrane region" description="Helical" evidence="1">
    <location>
        <begin position="55"/>
        <end position="72"/>
    </location>
</feature>
<reference evidence="2 3" key="1">
    <citation type="submission" date="2017-05" db="EMBL/GenBank/DDBJ databases">
        <authorList>
            <person name="Varghese N."/>
            <person name="Submissions S."/>
        </authorList>
    </citation>
    <scope>NUCLEOTIDE SEQUENCE [LARGE SCALE GENOMIC DNA]</scope>
    <source>
        <strain evidence="2 3">DSM 21985</strain>
    </source>
</reference>
<keyword evidence="1" id="KW-0472">Membrane</keyword>
<evidence type="ECO:0000313" key="3">
    <source>
        <dbReference type="Proteomes" id="UP000317557"/>
    </source>
</evidence>
<keyword evidence="3" id="KW-1185">Reference proteome</keyword>
<name>A0A521D459_9BACT</name>
<organism evidence="2 3">
    <name type="scientific">Gracilimonas mengyeensis</name>
    <dbReference type="NCBI Taxonomy" id="1302730"/>
    <lineage>
        <taxon>Bacteria</taxon>
        <taxon>Pseudomonadati</taxon>
        <taxon>Balneolota</taxon>
        <taxon>Balneolia</taxon>
        <taxon>Balneolales</taxon>
        <taxon>Balneolaceae</taxon>
        <taxon>Gracilimonas</taxon>
    </lineage>
</organism>
<dbReference type="EMBL" id="FXTP01000007">
    <property type="protein sequence ID" value="SMO66483.1"/>
    <property type="molecule type" value="Genomic_DNA"/>
</dbReference>